<dbReference type="Gene3D" id="3.20.19.10">
    <property type="entry name" value="Aconitase, domain 4"/>
    <property type="match status" value="1"/>
</dbReference>
<protein>
    <submittedName>
        <fullName evidence="1">3-isopropylmalate/(R)-2-methylmalate dehydratase small subunit</fullName>
        <ecNumber evidence="1">4.2.1.33</ecNumber>
        <ecNumber evidence="1">4.2.1.35</ecNumber>
    </submittedName>
</protein>
<comment type="caution">
    <text evidence="1">The sequence shown here is derived from an EMBL/GenBank/DDBJ whole genome shotgun (WGS) entry which is preliminary data.</text>
</comment>
<dbReference type="GO" id="GO:0003861">
    <property type="term" value="F:3-isopropylmalate dehydratase activity"/>
    <property type="evidence" value="ECO:0007669"/>
    <property type="project" value="UniProtKB-EC"/>
</dbReference>
<proteinExistence type="predicted"/>
<keyword evidence="1" id="KW-0456">Lyase</keyword>
<dbReference type="Proteomes" id="UP001549320">
    <property type="component" value="Unassembled WGS sequence"/>
</dbReference>
<dbReference type="EC" id="4.2.1.35" evidence="1"/>
<dbReference type="EMBL" id="JBEPSH010000006">
    <property type="protein sequence ID" value="MET4578213.1"/>
    <property type="molecule type" value="Genomic_DNA"/>
</dbReference>
<evidence type="ECO:0000313" key="1">
    <source>
        <dbReference type="EMBL" id="MET4578213.1"/>
    </source>
</evidence>
<gene>
    <name evidence="1" type="ORF">ABIE13_003329</name>
</gene>
<sequence length="182" mass="19722">MSDIQWKLSGVCHKFGDDLRHNDGLIDAHFASDRIFDPAVLAPRTLELVRPGFSKAVKPGDLVIAGQNFGKGKAKIQGYIGLRALGVGVLSESMPFLAYRGAVCAGLLFLTDCTGITELVNDGDRTEMDFLTGRFSNLTSGATAQYEPLPDVLREIIAVGGSNGVLRNWWQQRQAEREALAA</sequence>
<organism evidence="1 2">
    <name type="scientific">Ottowia thiooxydans</name>
    <dbReference type="NCBI Taxonomy" id="219182"/>
    <lineage>
        <taxon>Bacteria</taxon>
        <taxon>Pseudomonadati</taxon>
        <taxon>Pseudomonadota</taxon>
        <taxon>Betaproteobacteria</taxon>
        <taxon>Burkholderiales</taxon>
        <taxon>Comamonadaceae</taxon>
        <taxon>Ottowia</taxon>
    </lineage>
</organism>
<evidence type="ECO:0000313" key="2">
    <source>
        <dbReference type="Proteomes" id="UP001549320"/>
    </source>
</evidence>
<dbReference type="InterPro" id="IPR015928">
    <property type="entry name" value="Aconitase/3IPM_dehydase_swvl"/>
</dbReference>
<dbReference type="GO" id="GO:0047508">
    <property type="term" value="F:(R)-2-methylmalate dehydratase activity"/>
    <property type="evidence" value="ECO:0007669"/>
    <property type="project" value="UniProtKB-EC"/>
</dbReference>
<keyword evidence="2" id="KW-1185">Reference proteome</keyword>
<reference evidence="1 2" key="1">
    <citation type="submission" date="2024-06" db="EMBL/GenBank/DDBJ databases">
        <title>Sorghum-associated microbial communities from plants grown in Nebraska, USA.</title>
        <authorList>
            <person name="Schachtman D."/>
        </authorList>
    </citation>
    <scope>NUCLEOTIDE SEQUENCE [LARGE SCALE GENOMIC DNA]</scope>
    <source>
        <strain evidence="1 2">2709</strain>
    </source>
</reference>
<name>A0ABV2QB01_9BURK</name>
<dbReference type="EC" id="4.2.1.33" evidence="1"/>
<dbReference type="RefSeq" id="WP_354445259.1">
    <property type="nucleotide sequence ID" value="NZ_JBEPSH010000006.1"/>
</dbReference>
<dbReference type="SUPFAM" id="SSF52016">
    <property type="entry name" value="LeuD/IlvD-like"/>
    <property type="match status" value="1"/>
</dbReference>
<accession>A0ABV2QB01</accession>